<gene>
    <name evidence="2" type="ORF">HHA01_22460</name>
</gene>
<proteinExistence type="predicted"/>
<evidence type="ECO:0000313" key="3">
    <source>
        <dbReference type="Proteomes" id="UP000319812"/>
    </source>
</evidence>
<dbReference type="Proteomes" id="UP000319812">
    <property type="component" value="Unassembled WGS sequence"/>
</dbReference>
<reference evidence="2 3" key="1">
    <citation type="submission" date="2019-06" db="EMBL/GenBank/DDBJ databases">
        <title>Whole genome shotgun sequence of Halomonas halmophila NBRC 15537.</title>
        <authorList>
            <person name="Hosoyama A."/>
            <person name="Uohara A."/>
            <person name="Ohji S."/>
            <person name="Ichikawa N."/>
        </authorList>
    </citation>
    <scope>NUCLEOTIDE SEQUENCE [LARGE SCALE GENOMIC DNA]</scope>
    <source>
        <strain evidence="2 3">NBRC 15537</strain>
    </source>
</reference>
<organism evidence="2 3">
    <name type="scientific">Halomonas halmophila</name>
    <dbReference type="NCBI Taxonomy" id="252"/>
    <lineage>
        <taxon>Bacteria</taxon>
        <taxon>Pseudomonadati</taxon>
        <taxon>Pseudomonadota</taxon>
        <taxon>Gammaproteobacteria</taxon>
        <taxon>Oceanospirillales</taxon>
        <taxon>Halomonadaceae</taxon>
        <taxon>Halomonas</taxon>
    </lineage>
</organism>
<sequence>MGANPQGCRRQLRSGTASSRDSTKPYSDPTIGFRQSTQGYATCGGARSGIDSFSIRTSADSNGTLAASFRVIPERNG</sequence>
<accession>A0A4Y4EZK8</accession>
<evidence type="ECO:0000256" key="1">
    <source>
        <dbReference type="SAM" id="MobiDB-lite"/>
    </source>
</evidence>
<name>A0A4Y4EZK8_9GAMM</name>
<dbReference type="AlphaFoldDB" id="A0A4Y4EZK8"/>
<dbReference type="EMBL" id="BJOC01000031">
    <property type="protein sequence ID" value="GED23269.1"/>
    <property type="molecule type" value="Genomic_DNA"/>
</dbReference>
<evidence type="ECO:0000313" key="2">
    <source>
        <dbReference type="EMBL" id="GED23269.1"/>
    </source>
</evidence>
<comment type="caution">
    <text evidence="2">The sequence shown here is derived from an EMBL/GenBank/DDBJ whole genome shotgun (WGS) entry which is preliminary data.</text>
</comment>
<feature type="region of interest" description="Disordered" evidence="1">
    <location>
        <begin position="1"/>
        <end position="38"/>
    </location>
</feature>
<protein>
    <submittedName>
        <fullName evidence="2">Uncharacterized protein</fullName>
    </submittedName>
</protein>
<keyword evidence="3" id="KW-1185">Reference proteome</keyword>